<evidence type="ECO:0000256" key="1">
    <source>
        <dbReference type="ARBA" id="ARBA00001946"/>
    </source>
</evidence>
<dbReference type="PROSITE" id="PS51374">
    <property type="entry name" value="NDPK_LIKE"/>
    <property type="match status" value="1"/>
</dbReference>
<dbReference type="NCBIfam" id="NF001908">
    <property type="entry name" value="PRK00668.1"/>
    <property type="match status" value="1"/>
</dbReference>
<feature type="binding site" evidence="7">
    <location>
        <position position="13"/>
    </location>
    <ligand>
        <name>ATP</name>
        <dbReference type="ChEBI" id="CHEBI:30616"/>
    </ligand>
</feature>
<feature type="binding site" evidence="7">
    <location>
        <position position="106"/>
    </location>
    <ligand>
        <name>ATP</name>
        <dbReference type="ChEBI" id="CHEBI:30616"/>
    </ligand>
</feature>
<accession>A0AAN4ZQM1</accession>
<keyword evidence="12" id="KW-1185">Reference proteome</keyword>
<evidence type="ECO:0000256" key="8">
    <source>
        <dbReference type="RuleBase" id="RU004011"/>
    </source>
</evidence>
<comment type="catalytic activity">
    <reaction evidence="9">
        <text>a 2'-deoxyribonucleoside 5'-diphosphate + ATP = a 2'-deoxyribonucleoside 5'-triphosphate + ADP</text>
        <dbReference type="Rhea" id="RHEA:44640"/>
        <dbReference type="ChEBI" id="CHEBI:30616"/>
        <dbReference type="ChEBI" id="CHEBI:61560"/>
        <dbReference type="ChEBI" id="CHEBI:73316"/>
        <dbReference type="ChEBI" id="CHEBI:456216"/>
        <dbReference type="EC" id="2.7.4.6"/>
    </reaction>
</comment>
<name>A0AAN4ZQM1_9BILA</name>
<comment type="similarity">
    <text evidence="2 7 8">Belongs to the NDK family.</text>
</comment>
<feature type="active site" description="Pros-phosphohistidine intermediate" evidence="7">
    <location>
        <position position="119"/>
    </location>
</feature>
<feature type="binding site" evidence="7">
    <location>
        <position position="61"/>
    </location>
    <ligand>
        <name>ATP</name>
        <dbReference type="ChEBI" id="CHEBI:30616"/>
    </ligand>
</feature>
<evidence type="ECO:0000256" key="2">
    <source>
        <dbReference type="ARBA" id="ARBA00008142"/>
    </source>
</evidence>
<sequence>MAEREERTFIMVKPDGVHRSLVGEIMERFEQRGYKLVGLKMMTAPKELLEMHYHELRERPFFPKLMAYMGSGPLVAMVWEGMDVVAQGRAMLGATDPLKSAPGTIRGDFCQATGRNVCHGSDSKAAAAREIGLWFREQELSHYTNDQHAKWVYE</sequence>
<dbReference type="PRINTS" id="PR01243">
    <property type="entry name" value="NUCDPKINASE"/>
</dbReference>
<dbReference type="Gene3D" id="3.30.70.141">
    <property type="entry name" value="Nucleoside diphosphate kinase-like domain"/>
    <property type="match status" value="1"/>
</dbReference>
<comment type="cofactor">
    <cofactor evidence="1">
        <name>Mg(2+)</name>
        <dbReference type="ChEBI" id="CHEBI:18420"/>
    </cofactor>
</comment>
<dbReference type="GO" id="GO:0006228">
    <property type="term" value="P:UTP biosynthetic process"/>
    <property type="evidence" value="ECO:0007669"/>
    <property type="project" value="InterPro"/>
</dbReference>
<dbReference type="PANTHER" id="PTHR11349">
    <property type="entry name" value="NUCLEOSIDE DIPHOSPHATE KINASE"/>
    <property type="match status" value="1"/>
</dbReference>
<protein>
    <recommendedName>
        <fullName evidence="9">Nucleoside diphosphate kinase</fullName>
        <ecNumber evidence="9">2.7.4.6</ecNumber>
    </recommendedName>
</protein>
<dbReference type="InterPro" id="IPR036850">
    <property type="entry name" value="NDK-like_dom_sf"/>
</dbReference>
<evidence type="ECO:0000313" key="11">
    <source>
        <dbReference type="EMBL" id="GMR41980.1"/>
    </source>
</evidence>
<keyword evidence="6 9" id="KW-0067">ATP-binding</keyword>
<dbReference type="InterPro" id="IPR023005">
    <property type="entry name" value="Nucleoside_diP_kinase_AS"/>
</dbReference>
<dbReference type="SMART" id="SM00562">
    <property type="entry name" value="NDK"/>
    <property type="match status" value="1"/>
</dbReference>
<dbReference type="AlphaFoldDB" id="A0AAN4ZQM1"/>
<dbReference type="GO" id="GO:0006183">
    <property type="term" value="P:GTP biosynthetic process"/>
    <property type="evidence" value="ECO:0007669"/>
    <property type="project" value="InterPro"/>
</dbReference>
<dbReference type="Proteomes" id="UP001328107">
    <property type="component" value="Unassembled WGS sequence"/>
</dbReference>
<keyword evidence="5 9" id="KW-0418">Kinase</keyword>
<feature type="domain" description="Nucleoside diphosphate kinase-like" evidence="10">
    <location>
        <begin position="5"/>
        <end position="142"/>
    </location>
</feature>
<dbReference type="EC" id="2.7.4.6" evidence="9"/>
<proteinExistence type="inferred from homology"/>
<evidence type="ECO:0000259" key="10">
    <source>
        <dbReference type="SMART" id="SM00562"/>
    </source>
</evidence>
<dbReference type="HAMAP" id="MF_00451">
    <property type="entry name" value="NDP_kinase"/>
    <property type="match status" value="1"/>
</dbReference>
<feature type="binding site" evidence="7">
    <location>
        <position position="89"/>
    </location>
    <ligand>
        <name>ATP</name>
        <dbReference type="ChEBI" id="CHEBI:30616"/>
    </ligand>
</feature>
<dbReference type="PROSITE" id="PS00469">
    <property type="entry name" value="NDPK"/>
    <property type="match status" value="1"/>
</dbReference>
<dbReference type="FunFam" id="3.30.70.141:FF:000002">
    <property type="entry name" value="Nucleoside diphosphate kinase"/>
    <property type="match status" value="1"/>
</dbReference>
<evidence type="ECO:0000256" key="3">
    <source>
        <dbReference type="ARBA" id="ARBA00022679"/>
    </source>
</evidence>
<evidence type="ECO:0000256" key="9">
    <source>
        <dbReference type="RuleBase" id="RU004013"/>
    </source>
</evidence>
<dbReference type="Pfam" id="PF00334">
    <property type="entry name" value="NDK"/>
    <property type="match status" value="1"/>
</dbReference>
<evidence type="ECO:0000256" key="4">
    <source>
        <dbReference type="ARBA" id="ARBA00022741"/>
    </source>
</evidence>
<dbReference type="InterPro" id="IPR001564">
    <property type="entry name" value="Nucleoside_diP_kinase"/>
</dbReference>
<evidence type="ECO:0000313" key="12">
    <source>
        <dbReference type="Proteomes" id="UP001328107"/>
    </source>
</evidence>
<organism evidence="11 12">
    <name type="scientific">Pristionchus mayeri</name>
    <dbReference type="NCBI Taxonomy" id="1317129"/>
    <lineage>
        <taxon>Eukaryota</taxon>
        <taxon>Metazoa</taxon>
        <taxon>Ecdysozoa</taxon>
        <taxon>Nematoda</taxon>
        <taxon>Chromadorea</taxon>
        <taxon>Rhabditida</taxon>
        <taxon>Rhabditina</taxon>
        <taxon>Diplogasteromorpha</taxon>
        <taxon>Diplogasteroidea</taxon>
        <taxon>Neodiplogasteridae</taxon>
        <taxon>Pristionchus</taxon>
    </lineage>
</organism>
<dbReference type="GO" id="GO:0006241">
    <property type="term" value="P:CTP biosynthetic process"/>
    <property type="evidence" value="ECO:0007669"/>
    <property type="project" value="InterPro"/>
</dbReference>
<evidence type="ECO:0000256" key="7">
    <source>
        <dbReference type="PROSITE-ProRule" id="PRU00706"/>
    </source>
</evidence>
<reference evidence="12" key="1">
    <citation type="submission" date="2022-10" db="EMBL/GenBank/DDBJ databases">
        <title>Genome assembly of Pristionchus species.</title>
        <authorList>
            <person name="Yoshida K."/>
            <person name="Sommer R.J."/>
        </authorList>
    </citation>
    <scope>NUCLEOTIDE SEQUENCE [LARGE SCALE GENOMIC DNA]</scope>
    <source>
        <strain evidence="12">RS5460</strain>
    </source>
</reference>
<dbReference type="EMBL" id="BTRK01000003">
    <property type="protein sequence ID" value="GMR41980.1"/>
    <property type="molecule type" value="Genomic_DNA"/>
</dbReference>
<comment type="caution">
    <text evidence="11">The sequence shown here is derived from an EMBL/GenBank/DDBJ whole genome shotgun (WGS) entry which is preliminary data.</text>
</comment>
<gene>
    <name evidence="11" type="ORF">PMAYCL1PPCAC_12175</name>
</gene>
<evidence type="ECO:0000256" key="5">
    <source>
        <dbReference type="ARBA" id="ARBA00022777"/>
    </source>
</evidence>
<dbReference type="CDD" id="cd04413">
    <property type="entry name" value="NDPk_I"/>
    <property type="match status" value="1"/>
</dbReference>
<feature type="binding site" evidence="7">
    <location>
        <position position="95"/>
    </location>
    <ligand>
        <name>ATP</name>
        <dbReference type="ChEBI" id="CHEBI:30616"/>
    </ligand>
</feature>
<evidence type="ECO:0000256" key="6">
    <source>
        <dbReference type="ARBA" id="ARBA00022840"/>
    </source>
</evidence>
<keyword evidence="4 9" id="KW-0547">Nucleotide-binding</keyword>
<dbReference type="InterPro" id="IPR034907">
    <property type="entry name" value="NDK-like_dom"/>
</dbReference>
<feature type="binding site" evidence="7">
    <location>
        <position position="116"/>
    </location>
    <ligand>
        <name>ATP</name>
        <dbReference type="ChEBI" id="CHEBI:30616"/>
    </ligand>
</feature>
<dbReference type="SUPFAM" id="SSF54919">
    <property type="entry name" value="Nucleoside diphosphate kinase, NDK"/>
    <property type="match status" value="1"/>
</dbReference>
<dbReference type="GO" id="GO:0005524">
    <property type="term" value="F:ATP binding"/>
    <property type="evidence" value="ECO:0007669"/>
    <property type="project" value="UniProtKB-KW"/>
</dbReference>
<dbReference type="GO" id="GO:0004550">
    <property type="term" value="F:nucleoside diphosphate kinase activity"/>
    <property type="evidence" value="ECO:0007669"/>
    <property type="project" value="UniProtKB-EC"/>
</dbReference>
<keyword evidence="3 9" id="KW-0808">Transferase</keyword>